<sequence length="107" mass="12038">MAEKMLVSASMGVMNSLLGKLATLMGEEYTKLKDVRKQVAFLHEELSSMATLLEDLADMDGLDSQTKEWRNRVREMSYDIEDCASMISRAVLEGPMTVKDSCIVSRR</sequence>
<evidence type="ECO:0000259" key="6">
    <source>
        <dbReference type="Pfam" id="PF18052"/>
    </source>
</evidence>
<evidence type="ECO:0000256" key="5">
    <source>
        <dbReference type="ARBA" id="ARBA00022821"/>
    </source>
</evidence>
<feature type="domain" description="Disease resistance N-terminal" evidence="6">
    <location>
        <begin position="13"/>
        <end position="92"/>
    </location>
</feature>
<dbReference type="InterPro" id="IPR038005">
    <property type="entry name" value="RX-like_CC"/>
</dbReference>
<evidence type="ECO:0000256" key="2">
    <source>
        <dbReference type="ARBA" id="ARBA00022614"/>
    </source>
</evidence>
<comment type="similarity">
    <text evidence="1">Belongs to the disease resistance NB-LRR family.</text>
</comment>
<reference evidence="7 8" key="1">
    <citation type="journal article" date="2019" name="Sci. Rep.">
        <title>A high-quality genome of Eragrostis curvula grass provides insights into Poaceae evolution and supports new strategies to enhance forage quality.</title>
        <authorList>
            <person name="Carballo J."/>
            <person name="Santos B.A.C.M."/>
            <person name="Zappacosta D."/>
            <person name="Garbus I."/>
            <person name="Selva J.P."/>
            <person name="Gallo C.A."/>
            <person name="Diaz A."/>
            <person name="Albertini E."/>
            <person name="Caccamo M."/>
            <person name="Echenique V."/>
        </authorList>
    </citation>
    <scope>NUCLEOTIDE SEQUENCE [LARGE SCALE GENOMIC DNA]</scope>
    <source>
        <strain evidence="8">cv. Victoria</strain>
        <tissue evidence="7">Leaf</tissue>
    </source>
</reference>
<dbReference type="GO" id="GO:0000166">
    <property type="term" value="F:nucleotide binding"/>
    <property type="evidence" value="ECO:0007669"/>
    <property type="project" value="UniProtKB-KW"/>
</dbReference>
<dbReference type="Gene3D" id="1.20.5.4130">
    <property type="match status" value="1"/>
</dbReference>
<evidence type="ECO:0000256" key="1">
    <source>
        <dbReference type="ARBA" id="ARBA00008894"/>
    </source>
</evidence>
<dbReference type="GO" id="GO:0006952">
    <property type="term" value="P:defense response"/>
    <property type="evidence" value="ECO:0007669"/>
    <property type="project" value="UniProtKB-KW"/>
</dbReference>
<dbReference type="EMBL" id="RWGY01000005">
    <property type="protein sequence ID" value="TVU43304.1"/>
    <property type="molecule type" value="Genomic_DNA"/>
</dbReference>
<keyword evidence="2" id="KW-0433">Leucine-rich repeat</keyword>
<evidence type="ECO:0000256" key="4">
    <source>
        <dbReference type="ARBA" id="ARBA00022741"/>
    </source>
</evidence>
<dbReference type="Proteomes" id="UP000324897">
    <property type="component" value="Unassembled WGS sequence"/>
</dbReference>
<proteinExistence type="inferred from homology"/>
<keyword evidence="5" id="KW-0611">Plant defense</keyword>
<organism evidence="7 8">
    <name type="scientific">Eragrostis curvula</name>
    <name type="common">weeping love grass</name>
    <dbReference type="NCBI Taxonomy" id="38414"/>
    <lineage>
        <taxon>Eukaryota</taxon>
        <taxon>Viridiplantae</taxon>
        <taxon>Streptophyta</taxon>
        <taxon>Embryophyta</taxon>
        <taxon>Tracheophyta</taxon>
        <taxon>Spermatophyta</taxon>
        <taxon>Magnoliopsida</taxon>
        <taxon>Liliopsida</taxon>
        <taxon>Poales</taxon>
        <taxon>Poaceae</taxon>
        <taxon>PACMAD clade</taxon>
        <taxon>Chloridoideae</taxon>
        <taxon>Eragrostideae</taxon>
        <taxon>Eragrostidinae</taxon>
        <taxon>Eragrostis</taxon>
    </lineage>
</organism>
<dbReference type="Pfam" id="PF18052">
    <property type="entry name" value="Rx_N"/>
    <property type="match status" value="1"/>
</dbReference>
<dbReference type="CDD" id="cd14798">
    <property type="entry name" value="RX-CC_like"/>
    <property type="match status" value="1"/>
</dbReference>
<dbReference type="PANTHER" id="PTHR19338">
    <property type="entry name" value="TRANSLOCASE OF INNER MITOCHONDRIAL MEMBRANE 13 HOMOLOG"/>
    <property type="match status" value="1"/>
</dbReference>
<protein>
    <recommendedName>
        <fullName evidence="6">Disease resistance N-terminal domain-containing protein</fullName>
    </recommendedName>
</protein>
<keyword evidence="3" id="KW-0677">Repeat</keyword>
<name>A0A5J9W797_9POAL</name>
<dbReference type="InterPro" id="IPR041118">
    <property type="entry name" value="Rx_N"/>
</dbReference>
<gene>
    <name evidence="7" type="ORF">EJB05_09760</name>
</gene>
<evidence type="ECO:0000313" key="7">
    <source>
        <dbReference type="EMBL" id="TVU43304.1"/>
    </source>
</evidence>
<comment type="caution">
    <text evidence="7">The sequence shown here is derived from an EMBL/GenBank/DDBJ whole genome shotgun (WGS) entry which is preliminary data.</text>
</comment>
<keyword evidence="4" id="KW-0547">Nucleotide-binding</keyword>
<evidence type="ECO:0000313" key="8">
    <source>
        <dbReference type="Proteomes" id="UP000324897"/>
    </source>
</evidence>
<keyword evidence="8" id="KW-1185">Reference proteome</keyword>
<dbReference type="AlphaFoldDB" id="A0A5J9W797"/>
<dbReference type="PANTHER" id="PTHR19338:SF65">
    <property type="entry name" value="OS06G0163900 PROTEIN"/>
    <property type="match status" value="1"/>
</dbReference>
<dbReference type="Gramene" id="TVU43304">
    <property type="protein sequence ID" value="TVU43304"/>
    <property type="gene ID" value="EJB05_09760"/>
</dbReference>
<dbReference type="OrthoDB" id="689325at2759"/>
<accession>A0A5J9W797</accession>
<evidence type="ECO:0000256" key="3">
    <source>
        <dbReference type="ARBA" id="ARBA00022737"/>
    </source>
</evidence>